<organism evidence="2 3">
    <name type="scientific">Bizionia paragorgiae</name>
    <dbReference type="NCBI Taxonomy" id="283786"/>
    <lineage>
        <taxon>Bacteria</taxon>
        <taxon>Pseudomonadati</taxon>
        <taxon>Bacteroidota</taxon>
        <taxon>Flavobacteriia</taxon>
        <taxon>Flavobacteriales</taxon>
        <taxon>Flavobacteriaceae</taxon>
        <taxon>Bizionia</taxon>
    </lineage>
</organism>
<evidence type="ECO:0000256" key="1">
    <source>
        <dbReference type="SAM" id="Phobius"/>
    </source>
</evidence>
<dbReference type="AlphaFoldDB" id="A0A1H4BZJ5"/>
<dbReference type="OrthoDB" id="1450918at2"/>
<feature type="transmembrane region" description="Helical" evidence="1">
    <location>
        <begin position="45"/>
        <end position="66"/>
    </location>
</feature>
<sequence>MEKSWLLLIALLLFLTFTFLFWRLTSGYAKKESGTKMWKHGATRLSYWQAAILYCIGATILTMYILKWTQVLSF</sequence>
<evidence type="ECO:0000313" key="2">
    <source>
        <dbReference type="EMBL" id="SEA53536.1"/>
    </source>
</evidence>
<reference evidence="3" key="1">
    <citation type="submission" date="2016-10" db="EMBL/GenBank/DDBJ databases">
        <authorList>
            <person name="Varghese N."/>
            <person name="Submissions S."/>
        </authorList>
    </citation>
    <scope>NUCLEOTIDE SEQUENCE [LARGE SCALE GENOMIC DNA]</scope>
    <source>
        <strain evidence="3">DSM 23842</strain>
    </source>
</reference>
<dbReference type="STRING" id="283786.SAMN04487990_11723"/>
<keyword evidence="1" id="KW-0812">Transmembrane</keyword>
<gene>
    <name evidence="2" type="ORF">SAMN04487990_11723</name>
</gene>
<evidence type="ECO:0000313" key="3">
    <source>
        <dbReference type="Proteomes" id="UP000198846"/>
    </source>
</evidence>
<proteinExistence type="predicted"/>
<dbReference type="Proteomes" id="UP000198846">
    <property type="component" value="Unassembled WGS sequence"/>
</dbReference>
<keyword evidence="3" id="KW-1185">Reference proteome</keyword>
<protein>
    <submittedName>
        <fullName evidence="2">Uncharacterized protein</fullName>
    </submittedName>
</protein>
<dbReference type="EMBL" id="FNQK01000017">
    <property type="protein sequence ID" value="SEA53536.1"/>
    <property type="molecule type" value="Genomic_DNA"/>
</dbReference>
<keyword evidence="1" id="KW-0472">Membrane</keyword>
<name>A0A1H4BZJ5_BIZPA</name>
<accession>A0A1H4BZJ5</accession>
<keyword evidence="1" id="KW-1133">Transmembrane helix</keyword>